<organism evidence="1 2">
    <name type="scientific">Microbulbifer variabilis</name>
    <dbReference type="NCBI Taxonomy" id="266805"/>
    <lineage>
        <taxon>Bacteria</taxon>
        <taxon>Pseudomonadati</taxon>
        <taxon>Pseudomonadota</taxon>
        <taxon>Gammaproteobacteria</taxon>
        <taxon>Cellvibrionales</taxon>
        <taxon>Microbulbiferaceae</taxon>
        <taxon>Microbulbifer</taxon>
    </lineage>
</organism>
<sequence length="105" mass="12669">MRLKGEAAKQFVAELRRRHKKERQERLEKAKQKAKLDGKEPFDIDLVFKCFPVYEHDKEDMENPKVMQQKIEALEERYYVSFPDIMTIKEFGEKICELRNWGAFD</sequence>
<gene>
    <name evidence="1" type="ORF">MJO52_16395</name>
</gene>
<dbReference type="EMBL" id="CP092418">
    <property type="protein sequence ID" value="USD20639.1"/>
    <property type="molecule type" value="Genomic_DNA"/>
</dbReference>
<evidence type="ECO:0000313" key="2">
    <source>
        <dbReference type="Proteomes" id="UP001055658"/>
    </source>
</evidence>
<dbReference type="Proteomes" id="UP001055658">
    <property type="component" value="Chromosome"/>
</dbReference>
<evidence type="ECO:0000313" key="1">
    <source>
        <dbReference type="EMBL" id="USD20639.1"/>
    </source>
</evidence>
<name>A0ABY4V8Q5_9GAMM</name>
<proteinExistence type="predicted"/>
<dbReference type="RefSeq" id="WP_252083047.1">
    <property type="nucleotide sequence ID" value="NZ_CP092418.1"/>
</dbReference>
<keyword evidence="2" id="KW-1185">Reference proteome</keyword>
<protein>
    <submittedName>
        <fullName evidence="1">Uncharacterized protein</fullName>
    </submittedName>
</protein>
<accession>A0ABY4V8Q5</accession>
<reference evidence="1" key="1">
    <citation type="submission" date="2022-02" db="EMBL/GenBank/DDBJ databases">
        <title>Coral-associated bacteria.</title>
        <authorList>
            <person name="Tang K."/>
            <person name="Wang X."/>
        </authorList>
    </citation>
    <scope>NUCLEOTIDE SEQUENCE</scope>
    <source>
        <strain evidence="1">SCSIO 43006</strain>
    </source>
</reference>